<gene>
    <name evidence="2" type="ORF">RHSIM_Rhsim04G0136200</name>
</gene>
<organism evidence="2 3">
    <name type="scientific">Rhododendron simsii</name>
    <name type="common">Sims's rhododendron</name>
    <dbReference type="NCBI Taxonomy" id="118357"/>
    <lineage>
        <taxon>Eukaryota</taxon>
        <taxon>Viridiplantae</taxon>
        <taxon>Streptophyta</taxon>
        <taxon>Embryophyta</taxon>
        <taxon>Tracheophyta</taxon>
        <taxon>Spermatophyta</taxon>
        <taxon>Magnoliopsida</taxon>
        <taxon>eudicotyledons</taxon>
        <taxon>Gunneridae</taxon>
        <taxon>Pentapetalae</taxon>
        <taxon>asterids</taxon>
        <taxon>Ericales</taxon>
        <taxon>Ericaceae</taxon>
        <taxon>Ericoideae</taxon>
        <taxon>Rhodoreae</taxon>
        <taxon>Rhododendron</taxon>
    </lineage>
</organism>
<feature type="compositionally biased region" description="Basic and acidic residues" evidence="1">
    <location>
        <begin position="22"/>
        <end position="38"/>
    </location>
</feature>
<name>A0A834H5G6_RHOSS</name>
<dbReference type="AlphaFoldDB" id="A0A834H5G6"/>
<keyword evidence="3" id="KW-1185">Reference proteome</keyword>
<proteinExistence type="predicted"/>
<sequence length="100" mass="10495">MLTDSESVEGETESDDDEEEEAPKKVEQGKKRPADFAIEKPGPNKKAKLVTPQMTNAKKGGGGHVATPHPAKQAGGTPGTQSKQQTPKSAGSHPCKSCNK</sequence>
<accession>A0A834H5G6</accession>
<feature type="compositionally biased region" description="Acidic residues" evidence="1">
    <location>
        <begin position="1"/>
        <end position="21"/>
    </location>
</feature>
<reference evidence="2" key="1">
    <citation type="submission" date="2019-11" db="EMBL/GenBank/DDBJ databases">
        <authorList>
            <person name="Liu Y."/>
            <person name="Hou J."/>
            <person name="Li T.-Q."/>
            <person name="Guan C.-H."/>
            <person name="Wu X."/>
            <person name="Wu H.-Z."/>
            <person name="Ling F."/>
            <person name="Zhang R."/>
            <person name="Shi X.-G."/>
            <person name="Ren J.-P."/>
            <person name="Chen E.-F."/>
            <person name="Sun J.-M."/>
        </authorList>
    </citation>
    <scope>NUCLEOTIDE SEQUENCE</scope>
    <source>
        <strain evidence="2">Adult_tree_wgs_1</strain>
        <tissue evidence="2">Leaves</tissue>
    </source>
</reference>
<protein>
    <submittedName>
        <fullName evidence="2">Uncharacterized protein</fullName>
    </submittedName>
</protein>
<feature type="region of interest" description="Disordered" evidence="1">
    <location>
        <begin position="1"/>
        <end position="100"/>
    </location>
</feature>
<feature type="compositionally biased region" description="Polar residues" evidence="1">
    <location>
        <begin position="79"/>
        <end position="89"/>
    </location>
</feature>
<comment type="caution">
    <text evidence="2">The sequence shown here is derived from an EMBL/GenBank/DDBJ whole genome shotgun (WGS) entry which is preliminary data.</text>
</comment>
<evidence type="ECO:0000313" key="2">
    <source>
        <dbReference type="EMBL" id="KAF7145939.1"/>
    </source>
</evidence>
<dbReference type="OrthoDB" id="2019803at2759"/>
<evidence type="ECO:0000313" key="3">
    <source>
        <dbReference type="Proteomes" id="UP000626092"/>
    </source>
</evidence>
<dbReference type="Proteomes" id="UP000626092">
    <property type="component" value="Unassembled WGS sequence"/>
</dbReference>
<dbReference type="EMBL" id="WJXA01000004">
    <property type="protein sequence ID" value="KAF7145939.1"/>
    <property type="molecule type" value="Genomic_DNA"/>
</dbReference>
<evidence type="ECO:0000256" key="1">
    <source>
        <dbReference type="SAM" id="MobiDB-lite"/>
    </source>
</evidence>